<comment type="caution">
    <text evidence="1">The sequence shown here is derived from an EMBL/GenBank/DDBJ whole genome shotgun (WGS) entry which is preliminary data.</text>
</comment>
<dbReference type="RefSeq" id="WP_338236439.1">
    <property type="nucleotide sequence ID" value="NZ_BQKE01000001.1"/>
</dbReference>
<reference evidence="1 2" key="1">
    <citation type="submission" date="2021-12" db="EMBL/GenBank/DDBJ databases">
        <title>Genome sequencing of bacteria with rrn-lacking chromosome and rrn-plasmid.</title>
        <authorList>
            <person name="Anda M."/>
            <person name="Iwasaki W."/>
        </authorList>
    </citation>
    <scope>NUCLEOTIDE SEQUENCE [LARGE SCALE GENOMIC DNA]</scope>
    <source>
        <strain evidence="1 2">NBRC 15940</strain>
    </source>
</reference>
<evidence type="ECO:0000313" key="1">
    <source>
        <dbReference type="EMBL" id="GJM60745.1"/>
    </source>
</evidence>
<evidence type="ECO:0000313" key="2">
    <source>
        <dbReference type="Proteomes" id="UP001310022"/>
    </source>
</evidence>
<protein>
    <submittedName>
        <fullName evidence="1">Uncharacterized protein</fullName>
    </submittedName>
</protein>
<name>A0AAN5AIR0_9BACT</name>
<accession>A0AAN5AIR0</accession>
<dbReference type="AlphaFoldDB" id="A0AAN5AIR0"/>
<organism evidence="1 2">
    <name type="scientific">Persicobacter diffluens</name>
    <dbReference type="NCBI Taxonomy" id="981"/>
    <lineage>
        <taxon>Bacteria</taxon>
        <taxon>Pseudomonadati</taxon>
        <taxon>Bacteroidota</taxon>
        <taxon>Cytophagia</taxon>
        <taxon>Cytophagales</taxon>
        <taxon>Persicobacteraceae</taxon>
        <taxon>Persicobacter</taxon>
    </lineage>
</organism>
<gene>
    <name evidence="1" type="ORF">PEDI_12970</name>
</gene>
<dbReference type="EMBL" id="BQKE01000001">
    <property type="protein sequence ID" value="GJM60745.1"/>
    <property type="molecule type" value="Genomic_DNA"/>
</dbReference>
<sequence>MEIEPSLKDFLSSGKQLEYDISKAEPGYVRLHKLDELKVDKIWIEGEGDQRCYYEVPTIGITGENEYYDPEFILLWLPNERKYAAWDSDRWDLFIFEEATWNDISKNPLPYINYQWALTDVKASKFDPSNKYDLIIGWPF</sequence>
<dbReference type="Proteomes" id="UP001310022">
    <property type="component" value="Unassembled WGS sequence"/>
</dbReference>
<keyword evidence="2" id="KW-1185">Reference proteome</keyword>
<proteinExistence type="predicted"/>